<reference evidence="2" key="1">
    <citation type="submission" date="2008-08" db="EMBL/GenBank/DDBJ databases">
        <title>The complete genome sequence of Coprothermobacter proteolyticus strain ATCC 5245 / DSM 5265 / BT.</title>
        <authorList>
            <person name="Dodson R.J."/>
            <person name="Durkin A.S."/>
            <person name="Wu M."/>
            <person name="Eisen J."/>
            <person name="Sutton G."/>
        </authorList>
    </citation>
    <scope>NUCLEOTIDE SEQUENCE [LARGE SCALE GENOMIC DNA]</scope>
    <source>
        <strain evidence="2">ATCC 35245 / DSM 5265 / OCM 4 / BT</strain>
    </source>
</reference>
<keyword evidence="2" id="KW-1185">Reference proteome</keyword>
<name>B5Y7Y8_COPPD</name>
<sequence>MEDLEVEGETEAYFTTHLEHFYRFVSRNIPRILAWEVHSFFQSCVEFPAGTFGS</sequence>
<evidence type="ECO:0000313" key="1">
    <source>
        <dbReference type="EMBL" id="ACI17285.1"/>
    </source>
</evidence>
<proteinExistence type="predicted"/>
<dbReference type="Proteomes" id="UP000001732">
    <property type="component" value="Chromosome"/>
</dbReference>
<gene>
    <name evidence="1" type="ordered locus">COPRO5265_0527</name>
</gene>
<accession>B5Y7Y8</accession>
<evidence type="ECO:0000313" key="2">
    <source>
        <dbReference type="Proteomes" id="UP000001732"/>
    </source>
</evidence>
<reference evidence="1 2" key="2">
    <citation type="journal article" date="2014" name="Genome Announc.">
        <title>Complete Genome Sequence of Coprothermobacter proteolyticus DSM 5265.</title>
        <authorList>
            <person name="Alexiev A."/>
            <person name="Coil D.A."/>
            <person name="Badger J.H."/>
            <person name="Enticknap J."/>
            <person name="Ward N."/>
            <person name="Robb F.T."/>
            <person name="Eisen J.A."/>
        </authorList>
    </citation>
    <scope>NUCLEOTIDE SEQUENCE [LARGE SCALE GENOMIC DNA]</scope>
    <source>
        <strain evidence="2">ATCC 35245 / DSM 5265 / OCM 4 / BT</strain>
    </source>
</reference>
<dbReference type="AlphaFoldDB" id="B5Y7Y8"/>
<dbReference type="EMBL" id="CP001145">
    <property type="protein sequence ID" value="ACI17285.1"/>
    <property type="molecule type" value="Genomic_DNA"/>
</dbReference>
<protein>
    <submittedName>
        <fullName evidence="1">Uncharacterized protein</fullName>
    </submittedName>
</protein>
<organism evidence="1 2">
    <name type="scientific">Coprothermobacter proteolyticus (strain ATCC 35245 / DSM 5265 / OCM 4 / BT)</name>
    <dbReference type="NCBI Taxonomy" id="309798"/>
    <lineage>
        <taxon>Bacteria</taxon>
        <taxon>Pseudomonadati</taxon>
        <taxon>Coprothermobacterota</taxon>
        <taxon>Coprothermobacteria</taxon>
        <taxon>Coprothermobacterales</taxon>
        <taxon>Coprothermobacteraceae</taxon>
        <taxon>Coprothermobacter</taxon>
    </lineage>
</organism>